<reference evidence="2 3" key="1">
    <citation type="submission" date="2019-09" db="EMBL/GenBank/DDBJ databases">
        <title>Chitinophaga ginsengihumi sp. nov., isolated from soil of ginseng rhizosphere.</title>
        <authorList>
            <person name="Lee J."/>
        </authorList>
    </citation>
    <scope>NUCLEOTIDE SEQUENCE [LARGE SCALE GENOMIC DNA]</scope>
    <source>
        <strain evidence="2 3">BN140078</strain>
    </source>
</reference>
<keyword evidence="1" id="KW-0812">Transmembrane</keyword>
<proteinExistence type="predicted"/>
<accession>A0A5B2W3E4</accession>
<feature type="transmembrane region" description="Helical" evidence="1">
    <location>
        <begin position="7"/>
        <end position="26"/>
    </location>
</feature>
<dbReference type="EMBL" id="VUOC01000001">
    <property type="protein sequence ID" value="KAA2245644.1"/>
    <property type="molecule type" value="Genomic_DNA"/>
</dbReference>
<dbReference type="Proteomes" id="UP000324611">
    <property type="component" value="Unassembled WGS sequence"/>
</dbReference>
<feature type="transmembrane region" description="Helical" evidence="1">
    <location>
        <begin position="32"/>
        <end position="54"/>
    </location>
</feature>
<dbReference type="RefSeq" id="WP_149837034.1">
    <property type="nucleotide sequence ID" value="NZ_VUOC01000001.1"/>
</dbReference>
<name>A0A5B2W3E4_9BACT</name>
<gene>
    <name evidence="2" type="ORF">F0L74_06725</name>
</gene>
<keyword evidence="1" id="KW-1133">Transmembrane helix</keyword>
<evidence type="ECO:0000313" key="3">
    <source>
        <dbReference type="Proteomes" id="UP000324611"/>
    </source>
</evidence>
<comment type="caution">
    <text evidence="2">The sequence shown here is derived from an EMBL/GenBank/DDBJ whole genome shotgun (WGS) entry which is preliminary data.</text>
</comment>
<evidence type="ECO:0000313" key="2">
    <source>
        <dbReference type="EMBL" id="KAA2245644.1"/>
    </source>
</evidence>
<evidence type="ECO:0000256" key="1">
    <source>
        <dbReference type="SAM" id="Phobius"/>
    </source>
</evidence>
<protein>
    <submittedName>
        <fullName evidence="2">Uncharacterized protein</fullName>
    </submittedName>
</protein>
<dbReference type="AlphaFoldDB" id="A0A5B2W3E4"/>
<sequence>MNEVFKKVLLLAGIPLVIALLCMFGGDSALISLFIIIVVPGAYGFIALVTFILGHRTWAKAFLLSMGIILLIGFSVCSLMMSNMNFNGH</sequence>
<keyword evidence="1" id="KW-0472">Membrane</keyword>
<keyword evidence="3" id="KW-1185">Reference proteome</keyword>
<feature type="transmembrane region" description="Helical" evidence="1">
    <location>
        <begin position="61"/>
        <end position="81"/>
    </location>
</feature>
<reference evidence="2 3" key="2">
    <citation type="submission" date="2019-09" db="EMBL/GenBank/DDBJ databases">
        <authorList>
            <person name="Jin C."/>
        </authorList>
    </citation>
    <scope>NUCLEOTIDE SEQUENCE [LARGE SCALE GENOMIC DNA]</scope>
    <source>
        <strain evidence="2 3">BN140078</strain>
    </source>
</reference>
<organism evidence="2 3">
    <name type="scientific">Chitinophaga agrisoli</name>
    <dbReference type="NCBI Taxonomy" id="2607653"/>
    <lineage>
        <taxon>Bacteria</taxon>
        <taxon>Pseudomonadati</taxon>
        <taxon>Bacteroidota</taxon>
        <taxon>Chitinophagia</taxon>
        <taxon>Chitinophagales</taxon>
        <taxon>Chitinophagaceae</taxon>
        <taxon>Chitinophaga</taxon>
    </lineage>
</organism>